<sequence length="259" mass="26880">MKYAYLAFLVVGLMACDAMFDFGKSDPNDDSHRDPQGGGRGDGSSSDERDASIPPSNEGSDPTNGSGFADAAGPPNAKRMFVTSAEYPGDFAKYGTGTDPGAAGADRLCNTAAASANLGGTWRAWISSTTNDSAPVTRHAIDRIAEVAGGWYSVDRTAWLFKNKANLATVPNASAWKLSAGAASLVQDENGRRALDGTRVWTGTGTGGQIVPDRTCRGWTASTANSEATAGTAAGSADRWTSGDFVACSTPAHVYCFEQ</sequence>
<protein>
    <recommendedName>
        <fullName evidence="5">DUF1554 domain-containing protein</fullName>
    </recommendedName>
</protein>
<dbReference type="InterPro" id="IPR016186">
    <property type="entry name" value="C-type_lectin-like/link_sf"/>
</dbReference>
<dbReference type="RefSeq" id="WP_394831463.1">
    <property type="nucleotide sequence ID" value="NZ_CP089929.1"/>
</dbReference>
<reference evidence="3" key="1">
    <citation type="submission" date="2021-12" db="EMBL/GenBank/DDBJ databases">
        <title>Discovery of the Pendulisporaceae a myxobacterial family with distinct sporulation behavior and unique specialized metabolism.</title>
        <authorList>
            <person name="Garcia R."/>
            <person name="Popoff A."/>
            <person name="Bader C.D."/>
            <person name="Loehr J."/>
            <person name="Walesch S."/>
            <person name="Walt C."/>
            <person name="Boldt J."/>
            <person name="Bunk B."/>
            <person name="Haeckl F.J.F.P.J."/>
            <person name="Gunesch A.P."/>
            <person name="Birkelbach J."/>
            <person name="Nuebel U."/>
            <person name="Pietschmann T."/>
            <person name="Bach T."/>
            <person name="Mueller R."/>
        </authorList>
    </citation>
    <scope>NUCLEOTIDE SEQUENCE</scope>
    <source>
        <strain evidence="3">MSr11367</strain>
    </source>
</reference>
<dbReference type="Proteomes" id="UP001374803">
    <property type="component" value="Chromosome"/>
</dbReference>
<feature type="compositionally biased region" description="Polar residues" evidence="1">
    <location>
        <begin position="54"/>
        <end position="66"/>
    </location>
</feature>
<evidence type="ECO:0000313" key="3">
    <source>
        <dbReference type="EMBL" id="WXB01844.1"/>
    </source>
</evidence>
<evidence type="ECO:0000256" key="2">
    <source>
        <dbReference type="SAM" id="SignalP"/>
    </source>
</evidence>
<gene>
    <name evidence="3" type="ORF">LVJ94_33615</name>
</gene>
<feature type="region of interest" description="Disordered" evidence="1">
    <location>
        <begin position="25"/>
        <end position="73"/>
    </location>
</feature>
<evidence type="ECO:0008006" key="5">
    <source>
        <dbReference type="Google" id="ProtNLM"/>
    </source>
</evidence>
<dbReference type="EMBL" id="CP089983">
    <property type="protein sequence ID" value="WXB01844.1"/>
    <property type="molecule type" value="Genomic_DNA"/>
</dbReference>
<evidence type="ECO:0000256" key="1">
    <source>
        <dbReference type="SAM" id="MobiDB-lite"/>
    </source>
</evidence>
<dbReference type="PROSITE" id="PS51257">
    <property type="entry name" value="PROKAR_LIPOPROTEIN"/>
    <property type="match status" value="1"/>
</dbReference>
<evidence type="ECO:0000313" key="4">
    <source>
        <dbReference type="Proteomes" id="UP001374803"/>
    </source>
</evidence>
<organism evidence="3 4">
    <name type="scientific">Pendulispora rubella</name>
    <dbReference type="NCBI Taxonomy" id="2741070"/>
    <lineage>
        <taxon>Bacteria</taxon>
        <taxon>Pseudomonadati</taxon>
        <taxon>Myxococcota</taxon>
        <taxon>Myxococcia</taxon>
        <taxon>Myxococcales</taxon>
        <taxon>Sorangiineae</taxon>
        <taxon>Pendulisporaceae</taxon>
        <taxon>Pendulispora</taxon>
    </lineage>
</organism>
<feature type="chain" id="PRO_5045742177" description="DUF1554 domain-containing protein" evidence="2">
    <location>
        <begin position="21"/>
        <end position="259"/>
    </location>
</feature>
<feature type="compositionally biased region" description="Basic and acidic residues" evidence="1">
    <location>
        <begin position="25"/>
        <end position="35"/>
    </location>
</feature>
<dbReference type="SUPFAM" id="SSF56436">
    <property type="entry name" value="C-type lectin-like"/>
    <property type="match status" value="1"/>
</dbReference>
<accession>A0ABZ2KX03</accession>
<feature type="signal peptide" evidence="2">
    <location>
        <begin position="1"/>
        <end position="20"/>
    </location>
</feature>
<name>A0ABZ2KX03_9BACT</name>
<dbReference type="Gene3D" id="3.10.100.10">
    <property type="entry name" value="Mannose-Binding Protein A, subunit A"/>
    <property type="match status" value="1"/>
</dbReference>
<keyword evidence="2" id="KW-0732">Signal</keyword>
<proteinExistence type="predicted"/>
<dbReference type="InterPro" id="IPR016187">
    <property type="entry name" value="CTDL_fold"/>
</dbReference>
<keyword evidence="4" id="KW-1185">Reference proteome</keyword>